<evidence type="ECO:0000256" key="1">
    <source>
        <dbReference type="SAM" id="MobiDB-lite"/>
    </source>
</evidence>
<name>A0A5B6ZHZ2_DAVIN</name>
<gene>
    <name evidence="3" type="ORF">Din_013025</name>
</gene>
<feature type="region of interest" description="Disordered" evidence="1">
    <location>
        <begin position="66"/>
        <end position="359"/>
    </location>
</feature>
<dbReference type="EMBL" id="GHES01013025">
    <property type="protein sequence ID" value="MPA43584.1"/>
    <property type="molecule type" value="Transcribed_RNA"/>
</dbReference>
<feature type="compositionally biased region" description="Acidic residues" evidence="1">
    <location>
        <begin position="88"/>
        <end position="98"/>
    </location>
</feature>
<dbReference type="AlphaFoldDB" id="A0A5B6ZHZ2"/>
<feature type="compositionally biased region" description="Basic and acidic residues" evidence="1">
    <location>
        <begin position="436"/>
        <end position="449"/>
    </location>
</feature>
<dbReference type="PANTHER" id="PTHR33700:SF4">
    <property type="entry name" value="MYB-LIKE PROTEIN X"/>
    <property type="match status" value="1"/>
</dbReference>
<feature type="compositionally biased region" description="Polar residues" evidence="1">
    <location>
        <begin position="412"/>
        <end position="435"/>
    </location>
</feature>
<keyword evidence="2" id="KW-0812">Transmembrane</keyword>
<dbReference type="PANTHER" id="PTHR33700">
    <property type="entry name" value="MYB-LIKE PROTEIN X"/>
    <property type="match status" value="1"/>
</dbReference>
<keyword evidence="2" id="KW-1133">Transmembrane helix</keyword>
<evidence type="ECO:0000256" key="2">
    <source>
        <dbReference type="SAM" id="Phobius"/>
    </source>
</evidence>
<feature type="compositionally biased region" description="Basic and acidic residues" evidence="1">
    <location>
        <begin position="478"/>
        <end position="495"/>
    </location>
</feature>
<feature type="compositionally biased region" description="Polar residues" evidence="1">
    <location>
        <begin position="450"/>
        <end position="459"/>
    </location>
</feature>
<organism evidence="3">
    <name type="scientific">Davidia involucrata</name>
    <name type="common">Dove tree</name>
    <dbReference type="NCBI Taxonomy" id="16924"/>
    <lineage>
        <taxon>Eukaryota</taxon>
        <taxon>Viridiplantae</taxon>
        <taxon>Streptophyta</taxon>
        <taxon>Embryophyta</taxon>
        <taxon>Tracheophyta</taxon>
        <taxon>Spermatophyta</taxon>
        <taxon>Magnoliopsida</taxon>
        <taxon>eudicotyledons</taxon>
        <taxon>Gunneridae</taxon>
        <taxon>Pentapetalae</taxon>
        <taxon>asterids</taxon>
        <taxon>Cornales</taxon>
        <taxon>Nyssaceae</taxon>
        <taxon>Davidia</taxon>
    </lineage>
</organism>
<feature type="compositionally biased region" description="Basic and acidic residues" evidence="1">
    <location>
        <begin position="181"/>
        <end position="205"/>
    </location>
</feature>
<feature type="compositionally biased region" description="Basic and acidic residues" evidence="1">
    <location>
        <begin position="66"/>
        <end position="87"/>
    </location>
</feature>
<evidence type="ECO:0000313" key="3">
    <source>
        <dbReference type="EMBL" id="MPA43584.1"/>
    </source>
</evidence>
<keyword evidence="2" id="KW-0472">Membrane</keyword>
<accession>A0A5B6ZHZ2</accession>
<feature type="compositionally biased region" description="Polar residues" evidence="1">
    <location>
        <begin position="496"/>
        <end position="506"/>
    </location>
</feature>
<feature type="compositionally biased region" description="Polar residues" evidence="1">
    <location>
        <begin position="208"/>
        <end position="219"/>
    </location>
</feature>
<reference evidence="3" key="1">
    <citation type="submission" date="2019-08" db="EMBL/GenBank/DDBJ databases">
        <title>Reference gene set and small RNA set construction with multiple tissues from Davidia involucrata Baill.</title>
        <authorList>
            <person name="Yang H."/>
            <person name="Zhou C."/>
            <person name="Li G."/>
            <person name="Wang J."/>
            <person name="Gao P."/>
            <person name="Wang M."/>
            <person name="Wang R."/>
            <person name="Zhao Y."/>
        </authorList>
    </citation>
    <scope>NUCLEOTIDE SEQUENCE</scope>
    <source>
        <tissue evidence="3">Mixed with DoveR01_LX</tissue>
    </source>
</reference>
<feature type="compositionally biased region" description="Basic and acidic residues" evidence="1">
    <location>
        <begin position="240"/>
        <end position="251"/>
    </location>
</feature>
<feature type="compositionally biased region" description="Polar residues" evidence="1">
    <location>
        <begin position="293"/>
        <end position="359"/>
    </location>
</feature>
<protein>
    <recommendedName>
        <fullName evidence="4">Myb-like protein X</fullName>
    </recommendedName>
</protein>
<feature type="compositionally biased region" description="Polar residues" evidence="1">
    <location>
        <begin position="226"/>
        <end position="235"/>
    </location>
</feature>
<feature type="compositionally biased region" description="Polar residues" evidence="1">
    <location>
        <begin position="388"/>
        <end position="404"/>
    </location>
</feature>
<evidence type="ECO:0008006" key="4">
    <source>
        <dbReference type="Google" id="ProtNLM"/>
    </source>
</evidence>
<feature type="region of interest" description="Disordered" evidence="1">
    <location>
        <begin position="388"/>
        <end position="506"/>
    </location>
</feature>
<proteinExistence type="predicted"/>
<sequence length="506" mass="56121">MLRQSPSRNQRSKGIKVKHVLQICLLLAVCFWLIYQVKHSHDKKKEFDENDVKISLMQSGNEILKFGRKDLHPQMEETTTKNEKHDEEEAEEEETGGEEETKHEEEEQEEDSKTEEKEDEGRGGGGDDELDEHDQEKSNMEVDREEEFIDEEKESEEGDEKESEEKDAEDKEGQIENESSLEDHDHDGGGRNDHEAREENYKGDDASSAVTHDTQTISTETEKGSSENLNENTEMNIVEQENRINTTEEIKVGQNTTGLEVGDSNMAKNGIPLNTTANEEKVLEIVSSKSEDSSVLNSRETTEANNQPEVSNNSMEVSTETQDLSLQNGRETISDPTQAENATVGETTSGEDSSLQTIALEQANNSNIASVNNQSDFNLTISLNNENAEATTGESSNSSTNLESVVSEKVTRSNASAEAEDNTGSSTTEENIDATQNEKSETSNERDGTNESLDSSTTENLDEIQHDPIDSSDSSIPLEEKEVRIDLDTLPEIRTEGSNNEDAAAE</sequence>
<feature type="compositionally biased region" description="Acidic residues" evidence="1">
    <location>
        <begin position="143"/>
        <end position="167"/>
    </location>
</feature>
<feature type="transmembrane region" description="Helical" evidence="2">
    <location>
        <begin position="20"/>
        <end position="37"/>
    </location>
</feature>